<name>A0A2T0UY30_9MICO</name>
<dbReference type="EMBL" id="PVTI01000003">
    <property type="protein sequence ID" value="PRY62822.1"/>
    <property type="molecule type" value="Genomic_DNA"/>
</dbReference>
<gene>
    <name evidence="2" type="ORF">BCF74_10329</name>
</gene>
<dbReference type="Proteomes" id="UP000237822">
    <property type="component" value="Unassembled WGS sequence"/>
</dbReference>
<dbReference type="AlphaFoldDB" id="A0A2T0UY30"/>
<proteinExistence type="predicted"/>
<accession>A0A2T0UY30</accession>
<dbReference type="InterPro" id="IPR054344">
    <property type="entry name" value="TY-Chap_N"/>
</dbReference>
<protein>
    <recommendedName>
        <fullName evidence="1">TY-Chap N-terminal domain-containing protein</fullName>
    </recommendedName>
</protein>
<evidence type="ECO:0000313" key="2">
    <source>
        <dbReference type="EMBL" id="PRY62822.1"/>
    </source>
</evidence>
<dbReference type="Pfam" id="PF22552">
    <property type="entry name" value="TY-Chap3"/>
    <property type="match status" value="1"/>
</dbReference>
<evidence type="ECO:0000313" key="3">
    <source>
        <dbReference type="Proteomes" id="UP000237822"/>
    </source>
</evidence>
<dbReference type="RefSeq" id="WP_106296406.1">
    <property type="nucleotide sequence ID" value="NZ_PVTI01000003.1"/>
</dbReference>
<sequence>MTYAVELPAEGPADWGAWSRDLAHRIRALGPEEDVVISVPSVTRPHEVRASGFFGLVPARHEDTSPWVRVRRDEDHAIAELVGSESFGGDFLFAELEEQQVEALGWRAPGGDPIEDRVWSRWFPDDVTDAAYLPLGDARAAADLVTATLRLLLD</sequence>
<organism evidence="2 3">
    <name type="scientific">Knoellia remsis</name>
    <dbReference type="NCBI Taxonomy" id="407159"/>
    <lineage>
        <taxon>Bacteria</taxon>
        <taxon>Bacillati</taxon>
        <taxon>Actinomycetota</taxon>
        <taxon>Actinomycetes</taxon>
        <taxon>Micrococcales</taxon>
        <taxon>Intrasporangiaceae</taxon>
        <taxon>Knoellia</taxon>
    </lineage>
</organism>
<feature type="domain" description="TY-Chap N-terminal" evidence="1">
    <location>
        <begin position="14"/>
        <end position="151"/>
    </location>
</feature>
<reference evidence="2 3" key="1">
    <citation type="submission" date="2018-03" db="EMBL/GenBank/DDBJ databases">
        <title>Genomic Encyclopedia of Archaeal and Bacterial Type Strains, Phase II (KMG-II): from individual species to whole genera.</title>
        <authorList>
            <person name="Goeker M."/>
        </authorList>
    </citation>
    <scope>NUCLEOTIDE SEQUENCE [LARGE SCALE GENOMIC DNA]</scope>
    <source>
        <strain evidence="2 3">ATCC BAA-1496</strain>
    </source>
</reference>
<keyword evidence="3" id="KW-1185">Reference proteome</keyword>
<comment type="caution">
    <text evidence="2">The sequence shown here is derived from an EMBL/GenBank/DDBJ whole genome shotgun (WGS) entry which is preliminary data.</text>
</comment>
<evidence type="ECO:0000259" key="1">
    <source>
        <dbReference type="Pfam" id="PF22552"/>
    </source>
</evidence>
<dbReference type="OrthoDB" id="4843202at2"/>